<dbReference type="AlphaFoldDB" id="A0AAV4U2Q4"/>
<accession>A0AAV4U2Q4</accession>
<feature type="region of interest" description="Disordered" evidence="1">
    <location>
        <begin position="49"/>
        <end position="81"/>
    </location>
</feature>
<organism evidence="2 3">
    <name type="scientific">Caerostris darwini</name>
    <dbReference type="NCBI Taxonomy" id="1538125"/>
    <lineage>
        <taxon>Eukaryota</taxon>
        <taxon>Metazoa</taxon>
        <taxon>Ecdysozoa</taxon>
        <taxon>Arthropoda</taxon>
        <taxon>Chelicerata</taxon>
        <taxon>Arachnida</taxon>
        <taxon>Araneae</taxon>
        <taxon>Araneomorphae</taxon>
        <taxon>Entelegynae</taxon>
        <taxon>Araneoidea</taxon>
        <taxon>Araneidae</taxon>
        <taxon>Caerostris</taxon>
    </lineage>
</organism>
<keyword evidence="3" id="KW-1185">Reference proteome</keyword>
<feature type="compositionally biased region" description="Basic and acidic residues" evidence="1">
    <location>
        <begin position="98"/>
        <end position="123"/>
    </location>
</feature>
<sequence>MYCNNPFARVEKCPISFESPPLHLHCKRRKKNNIIQDSLTKRNCCNSRRKNRRPLLKQHHCEHGFTGGKSSPANSSSKEGGNLSVFSRYHLPLVAGHQRLDPPPRVREGWPEEGGKKWLADKA</sequence>
<proteinExistence type="predicted"/>
<reference evidence="2 3" key="1">
    <citation type="submission" date="2021-06" db="EMBL/GenBank/DDBJ databases">
        <title>Caerostris darwini draft genome.</title>
        <authorList>
            <person name="Kono N."/>
            <person name="Arakawa K."/>
        </authorList>
    </citation>
    <scope>NUCLEOTIDE SEQUENCE [LARGE SCALE GENOMIC DNA]</scope>
</reference>
<feature type="compositionally biased region" description="Polar residues" evidence="1">
    <location>
        <begin position="68"/>
        <end position="79"/>
    </location>
</feature>
<gene>
    <name evidence="2" type="ORF">CDAR_619221</name>
</gene>
<evidence type="ECO:0000256" key="1">
    <source>
        <dbReference type="SAM" id="MobiDB-lite"/>
    </source>
</evidence>
<feature type="region of interest" description="Disordered" evidence="1">
    <location>
        <begin position="96"/>
        <end position="123"/>
    </location>
</feature>
<name>A0AAV4U2Q4_9ARAC</name>
<dbReference type="EMBL" id="BPLQ01010627">
    <property type="protein sequence ID" value="GIY52030.1"/>
    <property type="molecule type" value="Genomic_DNA"/>
</dbReference>
<dbReference type="Proteomes" id="UP001054837">
    <property type="component" value="Unassembled WGS sequence"/>
</dbReference>
<comment type="caution">
    <text evidence="2">The sequence shown here is derived from an EMBL/GenBank/DDBJ whole genome shotgun (WGS) entry which is preliminary data.</text>
</comment>
<protein>
    <submittedName>
        <fullName evidence="2">Uncharacterized protein</fullName>
    </submittedName>
</protein>
<feature type="compositionally biased region" description="Basic residues" evidence="1">
    <location>
        <begin position="49"/>
        <end position="60"/>
    </location>
</feature>
<evidence type="ECO:0000313" key="2">
    <source>
        <dbReference type="EMBL" id="GIY52030.1"/>
    </source>
</evidence>
<evidence type="ECO:0000313" key="3">
    <source>
        <dbReference type="Proteomes" id="UP001054837"/>
    </source>
</evidence>